<dbReference type="GeneID" id="102808404"/>
<evidence type="ECO:0000256" key="3">
    <source>
        <dbReference type="ARBA" id="ARBA00022741"/>
    </source>
</evidence>
<dbReference type="InterPro" id="IPR029787">
    <property type="entry name" value="Nucleotide_cyclase"/>
</dbReference>
<dbReference type="InterPro" id="IPR018297">
    <property type="entry name" value="A/G_cyclase_CS"/>
</dbReference>
<comment type="subcellular location">
    <subcellularLocation>
        <location evidence="1">Membrane</location>
    </subcellularLocation>
</comment>
<evidence type="ECO:0000313" key="9">
    <source>
        <dbReference type="Proteomes" id="UP000694865"/>
    </source>
</evidence>
<dbReference type="SUPFAM" id="SSF55073">
    <property type="entry name" value="Nucleotide cyclase"/>
    <property type="match status" value="1"/>
</dbReference>
<protein>
    <submittedName>
        <fullName evidence="10">Retinal guanylyl cyclase 2-like</fullName>
    </submittedName>
</protein>
<dbReference type="PANTHER" id="PTHR11920:SF335">
    <property type="entry name" value="GUANYLATE CYCLASE"/>
    <property type="match status" value="1"/>
</dbReference>
<keyword evidence="4" id="KW-1133">Transmembrane helix</keyword>
<evidence type="ECO:0000256" key="5">
    <source>
        <dbReference type="ARBA" id="ARBA00023136"/>
    </source>
</evidence>
<dbReference type="Proteomes" id="UP000694865">
    <property type="component" value="Unplaced"/>
</dbReference>
<keyword evidence="6 7" id="KW-0456">Lyase</keyword>
<keyword evidence="2" id="KW-0812">Transmembrane</keyword>
<accession>A0ABM0M037</accession>
<reference evidence="10" key="1">
    <citation type="submission" date="2025-08" db="UniProtKB">
        <authorList>
            <consortium name="RefSeq"/>
        </authorList>
    </citation>
    <scope>IDENTIFICATION</scope>
    <source>
        <tissue evidence="10">Testes</tissue>
    </source>
</reference>
<organism evidence="9 10">
    <name type="scientific">Saccoglossus kowalevskii</name>
    <name type="common">Acorn worm</name>
    <dbReference type="NCBI Taxonomy" id="10224"/>
    <lineage>
        <taxon>Eukaryota</taxon>
        <taxon>Metazoa</taxon>
        <taxon>Hemichordata</taxon>
        <taxon>Enteropneusta</taxon>
        <taxon>Harrimaniidae</taxon>
        <taxon>Saccoglossus</taxon>
    </lineage>
</organism>
<gene>
    <name evidence="10" type="primary">LOC102808404</name>
</gene>
<dbReference type="InterPro" id="IPR050401">
    <property type="entry name" value="Cyclic_nucleotide_synthase"/>
</dbReference>
<dbReference type="RefSeq" id="XP_006813378.1">
    <property type="nucleotide sequence ID" value="XM_006813315.1"/>
</dbReference>
<evidence type="ECO:0000256" key="2">
    <source>
        <dbReference type="ARBA" id="ARBA00022692"/>
    </source>
</evidence>
<dbReference type="PROSITE" id="PS50125">
    <property type="entry name" value="GUANYLATE_CYCLASE_2"/>
    <property type="match status" value="1"/>
</dbReference>
<proteinExistence type="inferred from homology"/>
<keyword evidence="5" id="KW-0472">Membrane</keyword>
<name>A0ABM0M037_SACKO</name>
<evidence type="ECO:0000313" key="10">
    <source>
        <dbReference type="RefSeq" id="XP_006813378.1"/>
    </source>
</evidence>
<keyword evidence="3" id="KW-0547">Nucleotide-binding</keyword>
<feature type="domain" description="Guanylate cyclase" evidence="8">
    <location>
        <begin position="1"/>
        <end position="31"/>
    </location>
</feature>
<dbReference type="InterPro" id="IPR001054">
    <property type="entry name" value="A/G_cyclase"/>
</dbReference>
<dbReference type="Pfam" id="PF00211">
    <property type="entry name" value="Guanylate_cyc"/>
    <property type="match status" value="1"/>
</dbReference>
<evidence type="ECO:0000256" key="6">
    <source>
        <dbReference type="ARBA" id="ARBA00023239"/>
    </source>
</evidence>
<evidence type="ECO:0000256" key="7">
    <source>
        <dbReference type="RuleBase" id="RU000405"/>
    </source>
</evidence>
<dbReference type="PROSITE" id="PS00452">
    <property type="entry name" value="GUANYLATE_CYCLASE_1"/>
    <property type="match status" value="1"/>
</dbReference>
<evidence type="ECO:0000259" key="8">
    <source>
        <dbReference type="PROSITE" id="PS50125"/>
    </source>
</evidence>
<dbReference type="Gene3D" id="3.30.70.1230">
    <property type="entry name" value="Nucleotide cyclase"/>
    <property type="match status" value="1"/>
</dbReference>
<keyword evidence="9" id="KW-1185">Reference proteome</keyword>
<comment type="similarity">
    <text evidence="7">Belongs to the adenylyl cyclase class-4/guanylyl cyclase family.</text>
</comment>
<dbReference type="PANTHER" id="PTHR11920">
    <property type="entry name" value="GUANYLYL CYCLASE"/>
    <property type="match status" value="1"/>
</dbReference>
<dbReference type="CDD" id="cd07302">
    <property type="entry name" value="CHD"/>
    <property type="match status" value="1"/>
</dbReference>
<sequence length="98" mass="10791">MIGACVAGVVGLTMPRYCLFGDTVNTASRYESTGEALRIHVSLTTITHLDELGDYKYGKRGFIEMKGIGTQTTYWLTGKSNFDKPLPRVEDVNSVLVD</sequence>
<evidence type="ECO:0000256" key="1">
    <source>
        <dbReference type="ARBA" id="ARBA00004370"/>
    </source>
</evidence>
<evidence type="ECO:0000256" key="4">
    <source>
        <dbReference type="ARBA" id="ARBA00022989"/>
    </source>
</evidence>